<keyword evidence="1 4" id="KW-0808">Transferase</keyword>
<proteinExistence type="predicted"/>
<dbReference type="Gene3D" id="3.40.630.30">
    <property type="match status" value="1"/>
</dbReference>
<reference evidence="4 5" key="1">
    <citation type="submission" date="2024-10" db="EMBL/GenBank/DDBJ databases">
        <title>The Natural Products Discovery Center: Release of the First 8490 Sequenced Strains for Exploring Actinobacteria Biosynthetic Diversity.</title>
        <authorList>
            <person name="Kalkreuter E."/>
            <person name="Kautsar S.A."/>
            <person name="Yang D."/>
            <person name="Bader C.D."/>
            <person name="Teijaro C.N."/>
            <person name="Fluegel L."/>
            <person name="Davis C.M."/>
            <person name="Simpson J.R."/>
            <person name="Lauterbach L."/>
            <person name="Steele A.D."/>
            <person name="Gui C."/>
            <person name="Meng S."/>
            <person name="Li G."/>
            <person name="Viehrig K."/>
            <person name="Ye F."/>
            <person name="Su P."/>
            <person name="Kiefer A.F."/>
            <person name="Nichols A."/>
            <person name="Cepeda A.J."/>
            <person name="Yan W."/>
            <person name="Fan B."/>
            <person name="Jiang Y."/>
            <person name="Adhikari A."/>
            <person name="Zheng C.-J."/>
            <person name="Schuster L."/>
            <person name="Cowan T.M."/>
            <person name="Smanski M.J."/>
            <person name="Chevrette M.G."/>
            <person name="De Carvalho L.P.S."/>
            <person name="Shen B."/>
        </authorList>
    </citation>
    <scope>NUCLEOTIDE SEQUENCE [LARGE SCALE GENOMIC DNA]</scope>
    <source>
        <strain evidence="4 5">NPDC050545</strain>
    </source>
</reference>
<dbReference type="GO" id="GO:0016746">
    <property type="term" value="F:acyltransferase activity"/>
    <property type="evidence" value="ECO:0007669"/>
    <property type="project" value="UniProtKB-KW"/>
</dbReference>
<feature type="domain" description="N-acetyltransferase" evidence="3">
    <location>
        <begin position="1"/>
        <end position="154"/>
    </location>
</feature>
<evidence type="ECO:0000313" key="4">
    <source>
        <dbReference type="EMBL" id="MFI6500555.1"/>
    </source>
</evidence>
<accession>A0ABW7YYA5</accession>
<evidence type="ECO:0000256" key="1">
    <source>
        <dbReference type="ARBA" id="ARBA00022679"/>
    </source>
</evidence>
<dbReference type="InterPro" id="IPR050832">
    <property type="entry name" value="Bact_Acetyltransf"/>
</dbReference>
<gene>
    <name evidence="4" type="ORF">ACIBG2_24475</name>
</gene>
<dbReference type="InterPro" id="IPR016181">
    <property type="entry name" value="Acyl_CoA_acyltransferase"/>
</dbReference>
<dbReference type="PANTHER" id="PTHR43877">
    <property type="entry name" value="AMINOALKYLPHOSPHONATE N-ACETYLTRANSFERASE-RELATED-RELATED"/>
    <property type="match status" value="1"/>
</dbReference>
<dbReference type="EC" id="2.3.1.-" evidence="4"/>
<protein>
    <submittedName>
        <fullName evidence="4">GNAT family N-acetyltransferase</fullName>
        <ecNumber evidence="4">2.3.1.-</ecNumber>
    </submittedName>
</protein>
<evidence type="ECO:0000313" key="5">
    <source>
        <dbReference type="Proteomes" id="UP001612741"/>
    </source>
</evidence>
<dbReference type="SUPFAM" id="SSF55729">
    <property type="entry name" value="Acyl-CoA N-acyltransferases (Nat)"/>
    <property type="match status" value="1"/>
</dbReference>
<evidence type="ECO:0000259" key="3">
    <source>
        <dbReference type="PROSITE" id="PS51186"/>
    </source>
</evidence>
<name>A0ABW7YYA5_9ACTN</name>
<dbReference type="RefSeq" id="WP_397084526.1">
    <property type="nucleotide sequence ID" value="NZ_JBITGY010000006.1"/>
</dbReference>
<keyword evidence="5" id="KW-1185">Reference proteome</keyword>
<sequence length="154" mass="17086">MTVRAATHADISELVRLREVLADRMAEDSGHPADDDWQEPYAKSLSERLGDPDVAVLVIDGDSEGTLAACGIGFIFRRFPGPGRWDGRFGYILGMATDPGHRRRGHGRAIMDALMAWYRDHDVTRVDLHATADGEPLYRSLGFAQPYTAMTWLA</sequence>
<dbReference type="CDD" id="cd04301">
    <property type="entry name" value="NAT_SF"/>
    <property type="match status" value="1"/>
</dbReference>
<organism evidence="4 5">
    <name type="scientific">Nonomuraea typhae</name>
    <dbReference type="NCBI Taxonomy" id="2603600"/>
    <lineage>
        <taxon>Bacteria</taxon>
        <taxon>Bacillati</taxon>
        <taxon>Actinomycetota</taxon>
        <taxon>Actinomycetes</taxon>
        <taxon>Streptosporangiales</taxon>
        <taxon>Streptosporangiaceae</taxon>
        <taxon>Nonomuraea</taxon>
    </lineage>
</organism>
<comment type="caution">
    <text evidence="4">The sequence shown here is derived from an EMBL/GenBank/DDBJ whole genome shotgun (WGS) entry which is preliminary data.</text>
</comment>
<keyword evidence="2 4" id="KW-0012">Acyltransferase</keyword>
<dbReference type="InterPro" id="IPR000182">
    <property type="entry name" value="GNAT_dom"/>
</dbReference>
<evidence type="ECO:0000256" key="2">
    <source>
        <dbReference type="ARBA" id="ARBA00023315"/>
    </source>
</evidence>
<dbReference type="PROSITE" id="PS51186">
    <property type="entry name" value="GNAT"/>
    <property type="match status" value="1"/>
</dbReference>
<dbReference type="EMBL" id="JBITGY010000006">
    <property type="protein sequence ID" value="MFI6500555.1"/>
    <property type="molecule type" value="Genomic_DNA"/>
</dbReference>
<dbReference type="Proteomes" id="UP001612741">
    <property type="component" value="Unassembled WGS sequence"/>
</dbReference>
<dbReference type="Pfam" id="PF00583">
    <property type="entry name" value="Acetyltransf_1"/>
    <property type="match status" value="1"/>
</dbReference>